<keyword evidence="2" id="KW-1185">Reference proteome</keyword>
<reference evidence="1 2" key="1">
    <citation type="journal article" date="2012" name="J. Bacteriol.">
        <title>Genome of Bacillus macauensis ZFHKF-1, a Long-Chain-Forming Bacterium.</title>
        <authorList>
            <person name="Cai L."/>
            <person name="Zhang T."/>
        </authorList>
    </citation>
    <scope>NUCLEOTIDE SEQUENCE [LARGE SCALE GENOMIC DNA]</scope>
    <source>
        <strain evidence="1 2">ZFHKF-1</strain>
    </source>
</reference>
<dbReference type="AlphaFoldDB" id="I8UHU0"/>
<dbReference type="Gene3D" id="3.90.550.10">
    <property type="entry name" value="Spore Coat Polysaccharide Biosynthesis Protein SpsA, Chain A"/>
    <property type="match status" value="1"/>
</dbReference>
<name>I8UHU0_9BACL</name>
<evidence type="ECO:0000313" key="1">
    <source>
        <dbReference type="EMBL" id="EIT86398.1"/>
    </source>
</evidence>
<evidence type="ECO:0008006" key="3">
    <source>
        <dbReference type="Google" id="ProtNLM"/>
    </source>
</evidence>
<accession>I8UHU0</accession>
<protein>
    <recommendedName>
        <fullName evidence="3">Glycosyltransferase</fullName>
    </recommendedName>
</protein>
<organism evidence="1 2">
    <name type="scientific">Fictibacillus macauensis ZFHKF-1</name>
    <dbReference type="NCBI Taxonomy" id="1196324"/>
    <lineage>
        <taxon>Bacteria</taxon>
        <taxon>Bacillati</taxon>
        <taxon>Bacillota</taxon>
        <taxon>Bacilli</taxon>
        <taxon>Bacillales</taxon>
        <taxon>Fictibacillaceae</taxon>
        <taxon>Fictibacillus</taxon>
    </lineage>
</organism>
<dbReference type="InterPro" id="IPR029044">
    <property type="entry name" value="Nucleotide-diphossugar_trans"/>
</dbReference>
<dbReference type="STRING" id="1196324.A374_05521"/>
<sequence length="267" mass="30742">MRIMIASPIRQDPAILTAFLTSLQQLVTRDFTVSYLFIDHNEQKASSELLGNAAASLENAIVISADDSEGYRKDEDTHYWDDRSVWKVAQFKNYFIAEALRQAVDYLFLVDSDLVLHPQTLSHLCSLQKEIISEIFWTQWKEGAMELPQVWLEDEYSMFEKHKQQTAAEQRERMYAFLLQLREKGVYKVGGLGACTLLSAKVLKAGVNFSKLENVSFWGEDRHFCIRAVALGFSLYVDTHYPALHLYRKKDLEKVANVEESKRQSTS</sequence>
<gene>
    <name evidence="1" type="ORF">A374_05521</name>
</gene>
<dbReference type="SUPFAM" id="SSF53448">
    <property type="entry name" value="Nucleotide-diphospho-sugar transferases"/>
    <property type="match status" value="1"/>
</dbReference>
<dbReference type="CDD" id="cd00761">
    <property type="entry name" value="Glyco_tranf_GTA_type"/>
    <property type="match status" value="1"/>
</dbReference>
<comment type="caution">
    <text evidence="1">The sequence shown here is derived from an EMBL/GenBank/DDBJ whole genome shotgun (WGS) entry which is preliminary data.</text>
</comment>
<dbReference type="RefSeq" id="WP_007201203.1">
    <property type="nucleotide sequence ID" value="NZ_AKKV01000021.1"/>
</dbReference>
<dbReference type="eggNOG" id="COG1216">
    <property type="taxonomic scope" value="Bacteria"/>
</dbReference>
<dbReference type="Proteomes" id="UP000004080">
    <property type="component" value="Unassembled WGS sequence"/>
</dbReference>
<proteinExistence type="predicted"/>
<evidence type="ECO:0000313" key="2">
    <source>
        <dbReference type="Proteomes" id="UP000004080"/>
    </source>
</evidence>
<dbReference type="EMBL" id="AKKV01000021">
    <property type="protein sequence ID" value="EIT86398.1"/>
    <property type="molecule type" value="Genomic_DNA"/>
</dbReference>
<dbReference type="PATRIC" id="fig|1196324.3.peg.1124"/>